<sequence length="382" mass="42606">MCYCHSIKSILDIHTYIHTDPTMKLMDDQSLFFTTSSSSFFDTYLVYGIVGLIILIAVLGLVILLCTSCCCCYCCLTSTSRSCCCPQNRRHSSYKLRERAKRLTQSTNGDSKKIGFIRRHPSDIADFSQLYDSCPHLINSKAMTPTGANMETSCTTIDTIVNPVSPCSSFRSFVGSGTLPKGNKSSCVQNDTSKLPSQTTTDNKTNNLPQPSSSPTKGSCLRPFSYIKNTNDRAHILRRFTPHERSTSSIAVTLDVTQLPSPLNDESNQTHSNSVNIYETVLPPANQPSLPCNVPSPIYETEWTHSLRQLMITTANLEKENISIIELPSVPPDLVSSTTQSTDYFQQQNPYDKFLACRSTTSDSMRRTNMLRRLKDDAAFLY</sequence>
<dbReference type="AlphaFoldDB" id="A0A814RAP6"/>
<dbReference type="OrthoDB" id="10041834at2759"/>
<comment type="caution">
    <text evidence="3">The sequence shown here is derived from an EMBL/GenBank/DDBJ whole genome shotgun (WGS) entry which is preliminary data.</text>
</comment>
<evidence type="ECO:0000313" key="4">
    <source>
        <dbReference type="Proteomes" id="UP000663852"/>
    </source>
</evidence>
<name>A0A814RAP6_ADIRI</name>
<dbReference type="Proteomes" id="UP000663852">
    <property type="component" value="Unassembled WGS sequence"/>
</dbReference>
<keyword evidence="2" id="KW-0472">Membrane</keyword>
<keyword evidence="2" id="KW-1133">Transmembrane helix</keyword>
<accession>A0A814RAP6</accession>
<proteinExistence type="predicted"/>
<keyword evidence="2" id="KW-0812">Transmembrane</keyword>
<reference evidence="3" key="1">
    <citation type="submission" date="2021-02" db="EMBL/GenBank/DDBJ databases">
        <authorList>
            <person name="Nowell W R."/>
        </authorList>
    </citation>
    <scope>NUCLEOTIDE SEQUENCE</scope>
</reference>
<organism evidence="3 4">
    <name type="scientific">Adineta ricciae</name>
    <name type="common">Rotifer</name>
    <dbReference type="NCBI Taxonomy" id="249248"/>
    <lineage>
        <taxon>Eukaryota</taxon>
        <taxon>Metazoa</taxon>
        <taxon>Spiralia</taxon>
        <taxon>Gnathifera</taxon>
        <taxon>Rotifera</taxon>
        <taxon>Eurotatoria</taxon>
        <taxon>Bdelloidea</taxon>
        <taxon>Adinetida</taxon>
        <taxon>Adinetidae</taxon>
        <taxon>Adineta</taxon>
    </lineage>
</organism>
<feature type="transmembrane region" description="Helical" evidence="2">
    <location>
        <begin position="44"/>
        <end position="65"/>
    </location>
</feature>
<evidence type="ECO:0000256" key="2">
    <source>
        <dbReference type="SAM" id="Phobius"/>
    </source>
</evidence>
<feature type="compositionally biased region" description="Polar residues" evidence="1">
    <location>
        <begin position="183"/>
        <end position="217"/>
    </location>
</feature>
<evidence type="ECO:0000256" key="1">
    <source>
        <dbReference type="SAM" id="MobiDB-lite"/>
    </source>
</evidence>
<evidence type="ECO:0000313" key="3">
    <source>
        <dbReference type="EMBL" id="CAF1131404.1"/>
    </source>
</evidence>
<gene>
    <name evidence="3" type="ORF">EDS130_LOCUS21599</name>
</gene>
<protein>
    <submittedName>
        <fullName evidence="3">Uncharacterized protein</fullName>
    </submittedName>
</protein>
<feature type="region of interest" description="Disordered" evidence="1">
    <location>
        <begin position="180"/>
        <end position="222"/>
    </location>
</feature>
<dbReference type="EMBL" id="CAJNOJ010000109">
    <property type="protein sequence ID" value="CAF1131404.1"/>
    <property type="molecule type" value="Genomic_DNA"/>
</dbReference>